<protein>
    <submittedName>
        <fullName evidence="2">Uncharacterized protein</fullName>
    </submittedName>
</protein>
<proteinExistence type="predicted"/>
<accession>A0A1I7YVH9</accession>
<dbReference type="Proteomes" id="UP000095287">
    <property type="component" value="Unplaced"/>
</dbReference>
<dbReference type="WBParaSite" id="L893_g20123.t1">
    <property type="protein sequence ID" value="L893_g20123.t1"/>
    <property type="gene ID" value="L893_g20123"/>
</dbReference>
<organism evidence="1 2">
    <name type="scientific">Steinernema glaseri</name>
    <dbReference type="NCBI Taxonomy" id="37863"/>
    <lineage>
        <taxon>Eukaryota</taxon>
        <taxon>Metazoa</taxon>
        <taxon>Ecdysozoa</taxon>
        <taxon>Nematoda</taxon>
        <taxon>Chromadorea</taxon>
        <taxon>Rhabditida</taxon>
        <taxon>Tylenchina</taxon>
        <taxon>Panagrolaimomorpha</taxon>
        <taxon>Strongyloidoidea</taxon>
        <taxon>Steinernematidae</taxon>
        <taxon>Steinernema</taxon>
    </lineage>
</organism>
<keyword evidence="1" id="KW-1185">Reference proteome</keyword>
<evidence type="ECO:0000313" key="2">
    <source>
        <dbReference type="WBParaSite" id="L893_g20123.t1"/>
    </source>
</evidence>
<dbReference type="AlphaFoldDB" id="A0A1I7YVH9"/>
<sequence length="31" mass="3805">MIRRPRKSGRASLQMFFHKLVISRVVWMLYP</sequence>
<reference evidence="2" key="1">
    <citation type="submission" date="2016-11" db="UniProtKB">
        <authorList>
            <consortium name="WormBaseParasite"/>
        </authorList>
    </citation>
    <scope>IDENTIFICATION</scope>
</reference>
<evidence type="ECO:0000313" key="1">
    <source>
        <dbReference type="Proteomes" id="UP000095287"/>
    </source>
</evidence>
<name>A0A1I7YVH9_9BILA</name>